<evidence type="ECO:0000313" key="6">
    <source>
        <dbReference type="EnsemblPlants" id="HORVU.MOREX.r3.5HG0445940.1.CDS1"/>
    </source>
</evidence>
<dbReference type="InterPro" id="IPR002109">
    <property type="entry name" value="Glutaredoxin"/>
</dbReference>
<evidence type="ECO:0000259" key="5">
    <source>
        <dbReference type="Pfam" id="PF00462"/>
    </source>
</evidence>
<dbReference type="NCBIfam" id="TIGR02189">
    <property type="entry name" value="GlrX-like_plant"/>
    <property type="match status" value="1"/>
</dbReference>
<name>A0A8I6YPF8_HORVV</name>
<dbReference type="Gramene" id="HORVU.MOREX.r2.5HG0369360.1">
    <property type="protein sequence ID" value="HORVU.MOREX.r2.5HG0369360.1.CDS.1"/>
    <property type="gene ID" value="HORVU.MOREX.r2.5HG0369360"/>
</dbReference>
<evidence type="ECO:0000256" key="3">
    <source>
        <dbReference type="ARBA" id="ARBA00022490"/>
    </source>
</evidence>
<keyword evidence="4" id="KW-0676">Redox-active center</keyword>
<dbReference type="Gene3D" id="3.40.30.10">
    <property type="entry name" value="Glutaredoxin"/>
    <property type="match status" value="1"/>
</dbReference>
<dbReference type="PANTHER" id="PTHR10168">
    <property type="entry name" value="GLUTAREDOXIN"/>
    <property type="match status" value="1"/>
</dbReference>
<evidence type="ECO:0000313" key="7">
    <source>
        <dbReference type="Proteomes" id="UP000011116"/>
    </source>
</evidence>
<dbReference type="AlphaFoldDB" id="A0A8I6YPF8"/>
<dbReference type="SMR" id="A0A8I6YPF8"/>
<dbReference type="Proteomes" id="UP000011116">
    <property type="component" value="Chromosome 5H"/>
</dbReference>
<reference evidence="6" key="3">
    <citation type="submission" date="2022-01" db="UniProtKB">
        <authorList>
            <consortium name="EnsemblPlants"/>
        </authorList>
    </citation>
    <scope>IDENTIFICATION</scope>
    <source>
        <strain evidence="6">subsp. vulgare</strain>
    </source>
</reference>
<keyword evidence="7" id="KW-1185">Reference proteome</keyword>
<dbReference type="OMA" id="CICHSIR"/>
<reference evidence="6" key="2">
    <citation type="submission" date="2020-10" db="EMBL/GenBank/DDBJ databases">
        <authorList>
            <person name="Scholz U."/>
            <person name="Mascher M."/>
            <person name="Fiebig A."/>
        </authorList>
    </citation>
    <scope>NUCLEOTIDE SEQUENCE [LARGE SCALE GENOMIC DNA]</scope>
    <source>
        <strain evidence="6">cv. Morex</strain>
    </source>
</reference>
<comment type="subcellular location">
    <subcellularLocation>
        <location evidence="1">Cytoplasm</location>
    </subcellularLocation>
</comment>
<accession>A0A8I6YPF8</accession>
<dbReference type="Pfam" id="PF00462">
    <property type="entry name" value="Glutaredoxin"/>
    <property type="match status" value="1"/>
</dbReference>
<evidence type="ECO:0000256" key="4">
    <source>
        <dbReference type="ARBA" id="ARBA00023284"/>
    </source>
</evidence>
<dbReference type="EnsemblPlants" id="HORVU.MOREX.r3.5HG0445940.1">
    <property type="protein sequence ID" value="HORVU.MOREX.r3.5HG0445940.1.CDS1"/>
    <property type="gene ID" value="HORVU.MOREX.r3.5HG0445940"/>
</dbReference>
<keyword evidence="3" id="KW-0963">Cytoplasm</keyword>
<evidence type="ECO:0000256" key="2">
    <source>
        <dbReference type="ARBA" id="ARBA00007568"/>
    </source>
</evidence>
<comment type="similarity">
    <text evidence="2">Belongs to the glutaredoxin family. CC-type subfamily.</text>
</comment>
<dbReference type="RefSeq" id="XP_044948030.1">
    <property type="nucleotide sequence ID" value="XM_045092095.1"/>
</dbReference>
<dbReference type="CDD" id="cd03419">
    <property type="entry name" value="GRX_GRXh_1_2_like"/>
    <property type="match status" value="1"/>
</dbReference>
<organism evidence="6 7">
    <name type="scientific">Hordeum vulgare subsp. vulgare</name>
    <name type="common">Domesticated barley</name>
    <dbReference type="NCBI Taxonomy" id="112509"/>
    <lineage>
        <taxon>Eukaryota</taxon>
        <taxon>Viridiplantae</taxon>
        <taxon>Streptophyta</taxon>
        <taxon>Embryophyta</taxon>
        <taxon>Tracheophyta</taxon>
        <taxon>Spermatophyta</taxon>
        <taxon>Magnoliopsida</taxon>
        <taxon>Liliopsida</taxon>
        <taxon>Poales</taxon>
        <taxon>Poaceae</taxon>
        <taxon>BOP clade</taxon>
        <taxon>Pooideae</taxon>
        <taxon>Triticodae</taxon>
        <taxon>Triticeae</taxon>
        <taxon>Hordeinae</taxon>
        <taxon>Hordeum</taxon>
    </lineage>
</organism>
<feature type="domain" description="Glutaredoxin" evidence="5">
    <location>
        <begin position="13"/>
        <end position="76"/>
    </location>
</feature>
<dbReference type="InterPro" id="IPR011905">
    <property type="entry name" value="GlrX-like_pln_2"/>
</dbReference>
<dbReference type="OrthoDB" id="418495at2759"/>
<dbReference type="KEGG" id="hvg:123397562"/>
<dbReference type="PROSITE" id="PS51354">
    <property type="entry name" value="GLUTAREDOXIN_2"/>
    <property type="match status" value="1"/>
</dbReference>
<reference evidence="7" key="1">
    <citation type="journal article" date="2012" name="Nature">
        <title>A physical, genetic and functional sequence assembly of the barley genome.</title>
        <authorList>
            <consortium name="The International Barley Genome Sequencing Consortium"/>
            <person name="Mayer K.F."/>
            <person name="Waugh R."/>
            <person name="Brown J.W."/>
            <person name="Schulman A."/>
            <person name="Langridge P."/>
            <person name="Platzer M."/>
            <person name="Fincher G.B."/>
            <person name="Muehlbauer G.J."/>
            <person name="Sato K."/>
            <person name="Close T.J."/>
            <person name="Wise R.P."/>
            <person name="Stein N."/>
        </authorList>
    </citation>
    <scope>NUCLEOTIDE SEQUENCE [LARGE SCALE GENOMIC DNA]</scope>
    <source>
        <strain evidence="7">cv. Morex</strain>
    </source>
</reference>
<evidence type="ECO:0000256" key="1">
    <source>
        <dbReference type="ARBA" id="ARBA00004496"/>
    </source>
</evidence>
<dbReference type="InterPro" id="IPR036249">
    <property type="entry name" value="Thioredoxin-like_sf"/>
</dbReference>
<gene>
    <name evidence="6" type="primary">LOC123397562</name>
</gene>
<proteinExistence type="inferred from homology"/>
<sequence length="112" mass="12047">MERVTRLSSEKAVVIFTVSNCPMSHSVTSLFSSLGVGAAVHELDKDPRGRDMERDLARRLGRTPPVPAVFIGGKLVGSTDRIMSLHLSGKLVVMLKALTMGSRLVAAGAMWL</sequence>
<dbReference type="Gramene" id="HORVU.MOREX.r3.5HG0445940.1">
    <property type="protein sequence ID" value="HORVU.MOREX.r3.5HG0445940.1.CDS1"/>
    <property type="gene ID" value="HORVU.MOREX.r3.5HG0445940"/>
</dbReference>
<dbReference type="SUPFAM" id="SSF52833">
    <property type="entry name" value="Thioredoxin-like"/>
    <property type="match status" value="1"/>
</dbReference>
<dbReference type="GO" id="GO:0005737">
    <property type="term" value="C:cytoplasm"/>
    <property type="evidence" value="ECO:0007669"/>
    <property type="project" value="UniProtKB-SubCell"/>
</dbReference>
<dbReference type="GeneID" id="123397562"/>
<protein>
    <recommendedName>
        <fullName evidence="5">Glutaredoxin domain-containing protein</fullName>
    </recommendedName>
</protein>